<dbReference type="InterPro" id="IPR000073">
    <property type="entry name" value="AB_hydrolase_1"/>
</dbReference>
<organism evidence="3 4">
    <name type="scientific">Penicillium frequentans</name>
    <dbReference type="NCBI Taxonomy" id="3151616"/>
    <lineage>
        <taxon>Eukaryota</taxon>
        <taxon>Fungi</taxon>
        <taxon>Dikarya</taxon>
        <taxon>Ascomycota</taxon>
        <taxon>Pezizomycotina</taxon>
        <taxon>Eurotiomycetes</taxon>
        <taxon>Eurotiomycetidae</taxon>
        <taxon>Eurotiales</taxon>
        <taxon>Aspergillaceae</taxon>
        <taxon>Penicillium</taxon>
    </lineage>
</organism>
<dbReference type="AlphaFoldDB" id="A0AAD6GAD6"/>
<comment type="caution">
    <text evidence="3">The sequence shown here is derived from an EMBL/GenBank/DDBJ whole genome shotgun (WGS) entry which is preliminary data.</text>
</comment>
<dbReference type="GO" id="GO:0072330">
    <property type="term" value="P:monocarboxylic acid biosynthetic process"/>
    <property type="evidence" value="ECO:0007669"/>
    <property type="project" value="UniProtKB-ARBA"/>
</dbReference>
<dbReference type="PANTHER" id="PTHR32015">
    <property type="entry name" value="FASTING INDUCED LIPASE"/>
    <property type="match status" value="1"/>
</dbReference>
<dbReference type="GO" id="GO:0016042">
    <property type="term" value="P:lipid catabolic process"/>
    <property type="evidence" value="ECO:0007669"/>
    <property type="project" value="InterPro"/>
</dbReference>
<protein>
    <recommendedName>
        <fullName evidence="2">AB hydrolase-1 domain-containing protein</fullName>
    </recommendedName>
</protein>
<feature type="domain" description="AB hydrolase-1" evidence="2">
    <location>
        <begin position="34"/>
        <end position="157"/>
    </location>
</feature>
<gene>
    <name evidence="3" type="ORF">N7494_011025</name>
</gene>
<evidence type="ECO:0000313" key="4">
    <source>
        <dbReference type="Proteomes" id="UP001220324"/>
    </source>
</evidence>
<dbReference type="Pfam" id="PF00561">
    <property type="entry name" value="Abhydrolase_1"/>
    <property type="match status" value="1"/>
</dbReference>
<dbReference type="InterPro" id="IPR002918">
    <property type="entry name" value="Lipase_EstA/Esterase_EstB"/>
</dbReference>
<dbReference type="EMBL" id="JAQIZZ010000008">
    <property type="protein sequence ID" value="KAJ5524375.1"/>
    <property type="molecule type" value="Genomic_DNA"/>
</dbReference>
<feature type="signal peptide" evidence="1">
    <location>
        <begin position="1"/>
        <end position="20"/>
    </location>
</feature>
<dbReference type="PANTHER" id="PTHR32015:SF1">
    <property type="entry name" value="LIPASE"/>
    <property type="match status" value="1"/>
</dbReference>
<dbReference type="GO" id="GO:0017000">
    <property type="term" value="P:antibiotic biosynthetic process"/>
    <property type="evidence" value="ECO:0007669"/>
    <property type="project" value="UniProtKB-ARBA"/>
</dbReference>
<keyword evidence="4" id="KW-1185">Reference proteome</keyword>
<dbReference type="Proteomes" id="UP001220324">
    <property type="component" value="Unassembled WGS sequence"/>
</dbReference>
<accession>A0AAD6GAD6</accession>
<evidence type="ECO:0000313" key="3">
    <source>
        <dbReference type="EMBL" id="KAJ5524375.1"/>
    </source>
</evidence>
<evidence type="ECO:0000259" key="2">
    <source>
        <dbReference type="Pfam" id="PF00561"/>
    </source>
</evidence>
<proteinExistence type="predicted"/>
<dbReference type="InterPro" id="IPR029058">
    <property type="entry name" value="AB_hydrolase_fold"/>
</dbReference>
<dbReference type="Gene3D" id="3.40.50.1820">
    <property type="entry name" value="alpha/beta hydrolase"/>
    <property type="match status" value="1"/>
</dbReference>
<name>A0AAD6GAD6_9EURO</name>
<feature type="chain" id="PRO_5041997037" description="AB hydrolase-1 domain-containing protein" evidence="1">
    <location>
        <begin position="21"/>
        <end position="276"/>
    </location>
</feature>
<reference evidence="3 4" key="1">
    <citation type="journal article" date="2023" name="IMA Fungus">
        <title>Comparative genomic study of the Penicillium genus elucidates a diverse pangenome and 15 lateral gene transfer events.</title>
        <authorList>
            <person name="Petersen C."/>
            <person name="Sorensen T."/>
            <person name="Nielsen M.R."/>
            <person name="Sondergaard T.E."/>
            <person name="Sorensen J.L."/>
            <person name="Fitzpatrick D.A."/>
            <person name="Frisvad J.C."/>
            <person name="Nielsen K.L."/>
        </authorList>
    </citation>
    <scope>NUCLEOTIDE SEQUENCE [LARGE SCALE GENOMIC DNA]</scope>
    <source>
        <strain evidence="3 4">IBT 35679</strain>
    </source>
</reference>
<dbReference type="SUPFAM" id="SSF53474">
    <property type="entry name" value="alpha/beta-Hydrolases"/>
    <property type="match status" value="1"/>
</dbReference>
<keyword evidence="1" id="KW-0732">Signal</keyword>
<sequence length="276" mass="29644">MPSLRQLFTSALLAATAAHATLVNDFTCESDSNPIVFLHGLGATWYEDLNYMQDWFQLQGHCTYAKTYGAYEGFPFVGGLKAINESAPEIADYINEVIEKTGASKVNLVGHSEGAFQSLYVPKFEGVSDKIDKIVAIAPPTHATTFANLYDLAYIAGNLSRAIVGDVLDAVGCAACNDLGPDGPAIERLNDGNPIAQPGNTLTIIASKHDELVTPTTTAFVHESGVNNIWVQTTCPLDPVGHIGEAYDLNVWNLVKNALEDTPNREFICLLGSPGK</sequence>
<evidence type="ECO:0000256" key="1">
    <source>
        <dbReference type="SAM" id="SignalP"/>
    </source>
</evidence>
<dbReference type="GO" id="GO:0016298">
    <property type="term" value="F:lipase activity"/>
    <property type="evidence" value="ECO:0007669"/>
    <property type="project" value="TreeGrafter"/>
</dbReference>